<accession>A0A5S9QP64</accession>
<dbReference type="InterPro" id="IPR011708">
    <property type="entry name" value="DNA_pol3_alpha_NTPase_dom"/>
</dbReference>
<dbReference type="NCBIfam" id="TIGR00594">
    <property type="entry name" value="polc"/>
    <property type="match status" value="1"/>
</dbReference>
<keyword evidence="7 13" id="KW-0548">Nucleotidyltransferase</keyword>
<dbReference type="InterPro" id="IPR004013">
    <property type="entry name" value="PHP_dom"/>
</dbReference>
<dbReference type="GO" id="GO:0003887">
    <property type="term" value="F:DNA-directed DNA polymerase activity"/>
    <property type="evidence" value="ECO:0007669"/>
    <property type="project" value="UniProtKB-UniRule"/>
</dbReference>
<dbReference type="GO" id="GO:0003676">
    <property type="term" value="F:nucleic acid binding"/>
    <property type="evidence" value="ECO:0007669"/>
    <property type="project" value="InterPro"/>
</dbReference>
<dbReference type="Gene3D" id="1.10.150.870">
    <property type="match status" value="1"/>
</dbReference>
<dbReference type="InterPro" id="IPR004805">
    <property type="entry name" value="DnaE2/DnaE/PolC"/>
</dbReference>
<dbReference type="InterPro" id="IPR016195">
    <property type="entry name" value="Pol/histidinol_Pase-like"/>
</dbReference>
<evidence type="ECO:0000256" key="12">
    <source>
        <dbReference type="ARBA" id="ARBA00049244"/>
    </source>
</evidence>
<dbReference type="InterPro" id="IPR029460">
    <property type="entry name" value="DNAPol_HHH"/>
</dbReference>
<evidence type="ECO:0000256" key="9">
    <source>
        <dbReference type="ARBA" id="ARBA00022763"/>
    </source>
</evidence>
<evidence type="ECO:0000256" key="14">
    <source>
        <dbReference type="SAM" id="MobiDB-lite"/>
    </source>
</evidence>
<reference evidence="16 17" key="1">
    <citation type="submission" date="2019-11" db="EMBL/GenBank/DDBJ databases">
        <authorList>
            <person name="Holert J."/>
        </authorList>
    </citation>
    <scope>NUCLEOTIDE SEQUENCE [LARGE SCALE GENOMIC DNA]</scope>
    <source>
        <strain evidence="16">BC5_2</strain>
    </source>
</reference>
<feature type="compositionally biased region" description="Polar residues" evidence="14">
    <location>
        <begin position="884"/>
        <end position="897"/>
    </location>
</feature>
<dbReference type="GO" id="GO:0008408">
    <property type="term" value="F:3'-5' exonuclease activity"/>
    <property type="evidence" value="ECO:0007669"/>
    <property type="project" value="InterPro"/>
</dbReference>
<dbReference type="GO" id="GO:0005737">
    <property type="term" value="C:cytoplasm"/>
    <property type="evidence" value="ECO:0007669"/>
    <property type="project" value="UniProtKB-SubCell"/>
</dbReference>
<dbReference type="HAMAP" id="MF_01902">
    <property type="entry name" value="DNApol_error_prone"/>
    <property type="match status" value="1"/>
</dbReference>
<evidence type="ECO:0000256" key="3">
    <source>
        <dbReference type="ARBA" id="ARBA00012417"/>
    </source>
</evidence>
<dbReference type="InterPro" id="IPR003141">
    <property type="entry name" value="Pol/His_phosphatase_N"/>
</dbReference>
<evidence type="ECO:0000256" key="13">
    <source>
        <dbReference type="HAMAP-Rule" id="MF_01902"/>
    </source>
</evidence>
<comment type="similarity">
    <text evidence="2 13">Belongs to the DNA polymerase type-C family. DnaE2 subfamily.</text>
</comment>
<dbReference type="Pfam" id="PF17657">
    <property type="entry name" value="DNA_pol3_finger"/>
    <property type="match status" value="1"/>
</dbReference>
<dbReference type="PANTHER" id="PTHR32294:SF4">
    <property type="entry name" value="ERROR-PRONE DNA POLYMERASE"/>
    <property type="match status" value="1"/>
</dbReference>
<feature type="domain" description="Polymerase/histidinol phosphatase N-terminal" evidence="15">
    <location>
        <begin position="3"/>
        <end position="70"/>
    </location>
</feature>
<dbReference type="CDD" id="cd07434">
    <property type="entry name" value="PHP_PolIIIA_DnaE2"/>
    <property type="match status" value="1"/>
</dbReference>
<keyword evidence="6 13" id="KW-0808">Transferase</keyword>
<dbReference type="Pfam" id="PF07733">
    <property type="entry name" value="DNA_pol3_alpha"/>
    <property type="match status" value="1"/>
</dbReference>
<proteinExistence type="inferred from homology"/>
<evidence type="ECO:0000313" key="16">
    <source>
        <dbReference type="EMBL" id="CAA0119719.1"/>
    </source>
</evidence>
<dbReference type="AlphaFoldDB" id="A0A5S9QP64"/>
<organism evidence="16 17">
    <name type="scientific">BD1-7 clade bacterium</name>
    <dbReference type="NCBI Taxonomy" id="2029982"/>
    <lineage>
        <taxon>Bacteria</taxon>
        <taxon>Pseudomonadati</taxon>
        <taxon>Pseudomonadota</taxon>
        <taxon>Gammaproteobacteria</taxon>
        <taxon>Cellvibrionales</taxon>
        <taxon>Spongiibacteraceae</taxon>
        <taxon>BD1-7 clade</taxon>
    </lineage>
</organism>
<dbReference type="CDD" id="cd04485">
    <property type="entry name" value="DnaE_OBF"/>
    <property type="match status" value="1"/>
</dbReference>
<keyword evidence="11 13" id="KW-0234">DNA repair</keyword>
<evidence type="ECO:0000256" key="10">
    <source>
        <dbReference type="ARBA" id="ARBA00022932"/>
    </source>
</evidence>
<dbReference type="Gene3D" id="3.20.20.140">
    <property type="entry name" value="Metal-dependent hydrolases"/>
    <property type="match status" value="1"/>
</dbReference>
<dbReference type="OrthoDB" id="9803237at2"/>
<dbReference type="SUPFAM" id="SSF89550">
    <property type="entry name" value="PHP domain-like"/>
    <property type="match status" value="1"/>
</dbReference>
<evidence type="ECO:0000256" key="4">
    <source>
        <dbReference type="ARBA" id="ARBA00017273"/>
    </source>
</evidence>
<comment type="subcellular location">
    <subcellularLocation>
        <location evidence="1 13">Cytoplasm</location>
    </subcellularLocation>
</comment>
<evidence type="ECO:0000256" key="7">
    <source>
        <dbReference type="ARBA" id="ARBA00022695"/>
    </source>
</evidence>
<evidence type="ECO:0000313" key="17">
    <source>
        <dbReference type="Proteomes" id="UP000434580"/>
    </source>
</evidence>
<protein>
    <recommendedName>
        <fullName evidence="4 13">Error-prone DNA polymerase</fullName>
        <ecNumber evidence="3 13">2.7.7.7</ecNumber>
    </recommendedName>
</protein>
<gene>
    <name evidence="13 16" type="primary">dnaE2</name>
    <name evidence="16" type="ORF">DPBNPPHM_02499</name>
</gene>
<sequence length="1043" mass="118354">MYAELHCKSHYSFLTGASSPEELVYQAHALGYEAIAITDECSYAGIVKAFQASEDCGLKLIVGSEFLVAHSGGIMKLLLLAPNRTAYSEISALITLARRRSKKGEYELNNQDLQFGLQHCLAIWVPQWQQASTPEATDKIHGTLLKQYFRDRVWLGVECFFRAGDQHHYLACSQLADDIGINMVAMNDVHMHCKSRKPLQDTLTAIRRNTTLEALGQQRHQNAEKHLKSLKTLKHQYPQALLDESLRIAELCDFSMRELKYQYPQEVVPAGESPIGHLARITWDGAHQRYPQGIPEKVHQQVRYELDVIESLQYEYYFLTIYDIVAFARKANIYCQGRGSAANSAVCYCLMITEVDPDKSNLLFERFISKERNEPPDIDVDFENARREEVIQYIYQKYSRKRTALTATVTTYRRRSAIRDVGKALGLADTLINELSSSLAWWDTPEMLGQRLAERNLDLSSQLCQHYIALVQAIIGIPRHLSQHVGGFLITQLPTSTLVPIENAAMEGRTVIQWDKYDIEILGLLKVDILALGMLSALHKAVNMIQQYQPALQSMQDIPREDPAVYDMLCRGDSIGVFQVESRAQISMLPRLKPRCFYDLVIEVAIVRPGPIQGDMVHPYLKRRNGEELASYPNNEIKTVLERTLGVPIFQEQVIQLTMVAAGFSGGEADQLRRAMASWGKNGNLYQFRDKLIEGMLKRGYDQTFAERLFEQMKGFGSYGFPESHSASFAILVYFSSWVKCHHPHAFYCALLNSQPMGFYSPSQLVQDAQRHHVTVLPVCVNYSHFDHQLVLDDDQPVAIRLGFRLIKGFREASAGALTESRKQTPFTSLADLKNRKLIDNLTLKKMIDANALQAFSANRREAYWQALEMEDPFLVDQPHQKHPSSGRQNDSQRESMSTYIKAPSVIDDMVADYHNTGLSLDHHPMQLVRERPPFSHCTPAKQLPLCRNKSLIEVAGVVTGRQRPGTAGGTLFLTLEDETGNINVVIWQYIQEYFRQEILSGRLLYVKGTVEIKDNVVHVIAGRIENHSEALPALKTKSRNFH</sequence>
<dbReference type="Pfam" id="PF14579">
    <property type="entry name" value="HHH_6"/>
    <property type="match status" value="1"/>
</dbReference>
<dbReference type="EC" id="2.7.7.7" evidence="3 13"/>
<dbReference type="GO" id="GO:0006281">
    <property type="term" value="P:DNA repair"/>
    <property type="evidence" value="ECO:0007669"/>
    <property type="project" value="UniProtKB-UniRule"/>
</dbReference>
<dbReference type="SMART" id="SM00481">
    <property type="entry name" value="POLIIIAc"/>
    <property type="match status" value="1"/>
</dbReference>
<evidence type="ECO:0000256" key="1">
    <source>
        <dbReference type="ARBA" id="ARBA00004496"/>
    </source>
</evidence>
<dbReference type="InterPro" id="IPR023073">
    <property type="entry name" value="DnaE2"/>
</dbReference>
<evidence type="ECO:0000259" key="15">
    <source>
        <dbReference type="SMART" id="SM00481"/>
    </source>
</evidence>
<evidence type="ECO:0000256" key="11">
    <source>
        <dbReference type="ARBA" id="ARBA00023204"/>
    </source>
</evidence>
<feature type="region of interest" description="Disordered" evidence="14">
    <location>
        <begin position="877"/>
        <end position="897"/>
    </location>
</feature>
<keyword evidence="8 13" id="KW-0235">DNA replication</keyword>
<dbReference type="Proteomes" id="UP000434580">
    <property type="component" value="Unassembled WGS sequence"/>
</dbReference>
<comment type="catalytic activity">
    <reaction evidence="12 13">
        <text>DNA(n) + a 2'-deoxyribonucleoside 5'-triphosphate = DNA(n+1) + diphosphate</text>
        <dbReference type="Rhea" id="RHEA:22508"/>
        <dbReference type="Rhea" id="RHEA-COMP:17339"/>
        <dbReference type="Rhea" id="RHEA-COMP:17340"/>
        <dbReference type="ChEBI" id="CHEBI:33019"/>
        <dbReference type="ChEBI" id="CHEBI:61560"/>
        <dbReference type="ChEBI" id="CHEBI:173112"/>
        <dbReference type="EC" id="2.7.7.7"/>
    </reaction>
</comment>
<evidence type="ECO:0000256" key="8">
    <source>
        <dbReference type="ARBA" id="ARBA00022705"/>
    </source>
</evidence>
<evidence type="ECO:0000256" key="6">
    <source>
        <dbReference type="ARBA" id="ARBA00022679"/>
    </source>
</evidence>
<comment type="function">
    <text evidence="13">DNA polymerase involved in damage-induced mutagenesis and translesion synthesis (TLS). It is not the major replicative DNA polymerase.</text>
</comment>
<keyword evidence="10 13" id="KW-0239">DNA-directed DNA polymerase</keyword>
<dbReference type="InterPro" id="IPR004365">
    <property type="entry name" value="NA-bd_OB_tRNA"/>
</dbReference>
<keyword evidence="5 13" id="KW-0963">Cytoplasm</keyword>
<dbReference type="InterPro" id="IPR040982">
    <property type="entry name" value="DNA_pol3_finger"/>
</dbReference>
<dbReference type="GO" id="GO:0006260">
    <property type="term" value="P:DNA replication"/>
    <property type="evidence" value="ECO:0007669"/>
    <property type="project" value="UniProtKB-KW"/>
</dbReference>
<name>A0A5S9QP64_9GAMM</name>
<dbReference type="Pfam" id="PF02811">
    <property type="entry name" value="PHP"/>
    <property type="match status" value="1"/>
</dbReference>
<evidence type="ECO:0000256" key="5">
    <source>
        <dbReference type="ARBA" id="ARBA00022490"/>
    </source>
</evidence>
<dbReference type="PANTHER" id="PTHR32294">
    <property type="entry name" value="DNA POLYMERASE III SUBUNIT ALPHA"/>
    <property type="match status" value="1"/>
</dbReference>
<dbReference type="EMBL" id="CACSII010000020">
    <property type="protein sequence ID" value="CAA0119719.1"/>
    <property type="molecule type" value="Genomic_DNA"/>
</dbReference>
<evidence type="ECO:0000256" key="2">
    <source>
        <dbReference type="ARBA" id="ARBA00007391"/>
    </source>
</evidence>
<dbReference type="NCBIfam" id="NF004225">
    <property type="entry name" value="PRK05672.1"/>
    <property type="match status" value="1"/>
</dbReference>
<dbReference type="Pfam" id="PF01336">
    <property type="entry name" value="tRNA_anti-codon"/>
    <property type="match status" value="1"/>
</dbReference>
<keyword evidence="9 13" id="KW-0227">DNA damage</keyword>